<feature type="transmembrane region" description="Helical" evidence="2">
    <location>
        <begin position="1058"/>
        <end position="1078"/>
    </location>
</feature>
<dbReference type="Proteomes" id="UP000291116">
    <property type="component" value="Unassembled WGS sequence"/>
</dbReference>
<organism evidence="3 4">
    <name type="scientific">Pseudo-nitzschia multistriata</name>
    <dbReference type="NCBI Taxonomy" id="183589"/>
    <lineage>
        <taxon>Eukaryota</taxon>
        <taxon>Sar</taxon>
        <taxon>Stramenopiles</taxon>
        <taxon>Ochrophyta</taxon>
        <taxon>Bacillariophyta</taxon>
        <taxon>Bacillariophyceae</taxon>
        <taxon>Bacillariophycidae</taxon>
        <taxon>Bacillariales</taxon>
        <taxon>Bacillariaceae</taxon>
        <taxon>Pseudo-nitzschia</taxon>
    </lineage>
</organism>
<feature type="region of interest" description="Disordered" evidence="1">
    <location>
        <begin position="960"/>
        <end position="1006"/>
    </location>
</feature>
<evidence type="ECO:0000256" key="1">
    <source>
        <dbReference type="SAM" id="MobiDB-lite"/>
    </source>
</evidence>
<feature type="transmembrane region" description="Helical" evidence="2">
    <location>
        <begin position="584"/>
        <end position="600"/>
    </location>
</feature>
<feature type="transmembrane region" description="Helical" evidence="2">
    <location>
        <begin position="1013"/>
        <end position="1038"/>
    </location>
</feature>
<feature type="compositionally biased region" description="Low complexity" evidence="1">
    <location>
        <begin position="274"/>
        <end position="288"/>
    </location>
</feature>
<feature type="compositionally biased region" description="Polar residues" evidence="1">
    <location>
        <begin position="143"/>
        <end position="157"/>
    </location>
</feature>
<evidence type="ECO:0000313" key="3">
    <source>
        <dbReference type="EMBL" id="VEU36851.1"/>
    </source>
</evidence>
<proteinExistence type="predicted"/>
<evidence type="ECO:0000313" key="4">
    <source>
        <dbReference type="Proteomes" id="UP000291116"/>
    </source>
</evidence>
<feature type="compositionally biased region" description="Basic residues" evidence="1">
    <location>
        <begin position="289"/>
        <end position="300"/>
    </location>
</feature>
<protein>
    <recommendedName>
        <fullName evidence="5">PrsW family intramembrane metalloprotease</fullName>
    </recommendedName>
</protein>
<evidence type="ECO:0000256" key="2">
    <source>
        <dbReference type="SAM" id="Phobius"/>
    </source>
</evidence>
<feature type="region of interest" description="Disordered" evidence="1">
    <location>
        <begin position="1"/>
        <end position="308"/>
    </location>
</feature>
<feature type="transmembrane region" description="Helical" evidence="2">
    <location>
        <begin position="811"/>
        <end position="832"/>
    </location>
</feature>
<dbReference type="EMBL" id="CAACVS010000105">
    <property type="protein sequence ID" value="VEU36851.1"/>
    <property type="molecule type" value="Genomic_DNA"/>
</dbReference>
<name>A0A448Z478_9STRA</name>
<keyword evidence="2" id="KW-0472">Membrane</keyword>
<dbReference type="OrthoDB" id="46582at2759"/>
<feature type="region of interest" description="Disordered" evidence="1">
    <location>
        <begin position="416"/>
        <end position="493"/>
    </location>
</feature>
<feature type="compositionally biased region" description="Polar residues" evidence="1">
    <location>
        <begin position="250"/>
        <end position="265"/>
    </location>
</feature>
<feature type="compositionally biased region" description="Low complexity" evidence="1">
    <location>
        <begin position="416"/>
        <end position="465"/>
    </location>
</feature>
<dbReference type="AlphaFoldDB" id="A0A448Z478"/>
<feature type="transmembrane region" description="Helical" evidence="2">
    <location>
        <begin position="844"/>
        <end position="875"/>
    </location>
</feature>
<feature type="transmembrane region" description="Helical" evidence="2">
    <location>
        <begin position="895"/>
        <end position="913"/>
    </location>
</feature>
<feature type="transmembrane region" description="Helical" evidence="2">
    <location>
        <begin position="1104"/>
        <end position="1126"/>
    </location>
</feature>
<feature type="compositionally biased region" description="Acidic residues" evidence="1">
    <location>
        <begin position="994"/>
        <end position="1004"/>
    </location>
</feature>
<feature type="transmembrane region" description="Helical" evidence="2">
    <location>
        <begin position="782"/>
        <end position="799"/>
    </location>
</feature>
<gene>
    <name evidence="3" type="ORF">PSNMU_V1.4_AUG-EV-PASAV3_0036240</name>
</gene>
<feature type="compositionally biased region" description="Basic residues" evidence="1">
    <location>
        <begin position="20"/>
        <end position="41"/>
    </location>
</feature>
<feature type="transmembrane region" description="Helical" evidence="2">
    <location>
        <begin position="1152"/>
        <end position="1174"/>
    </location>
</feature>
<dbReference type="GO" id="GO:0008233">
    <property type="term" value="F:peptidase activity"/>
    <property type="evidence" value="ECO:0007669"/>
    <property type="project" value="InterPro"/>
</dbReference>
<keyword evidence="4" id="KW-1185">Reference proteome</keyword>
<keyword evidence="2" id="KW-0812">Transmembrane</keyword>
<keyword evidence="2" id="KW-1133">Transmembrane helix</keyword>
<reference evidence="3 4" key="1">
    <citation type="submission" date="2019-01" db="EMBL/GenBank/DDBJ databases">
        <authorList>
            <person name="Ferrante I. M."/>
        </authorList>
    </citation>
    <scope>NUCLEOTIDE SEQUENCE [LARGE SCALE GENOMIC DNA]</scope>
    <source>
        <strain evidence="3 4">B856</strain>
    </source>
</reference>
<feature type="compositionally biased region" description="Acidic residues" evidence="1">
    <location>
        <begin position="226"/>
        <end position="236"/>
    </location>
</feature>
<evidence type="ECO:0008006" key="5">
    <source>
        <dbReference type="Google" id="ProtNLM"/>
    </source>
</evidence>
<sequence length="1215" mass="136191">MPRRSSQSGGDGEIGASSKGSRRWRSRSRTRSRSRGRKQKLRQQQQQQIAGDTYYQAPPDHIEANGSEFAYVTSPPPVPKAGLTGNISSLFRKSFKRGSSGGERHTNEASAHPQSHQQQYHQHRIYTPPVEAGGSAHSPSAYDPNNSNHSSGIQMLGSSASQQQEQQKQRSSRFGIGGKKKGRKSDRSNNNSGSENHYPGAGSGYSMSGGRSVASGTNSRLFYSNADDDSDSEDSFDERSRSSRVRSASTKNTFTTGDGYNTSGVDESFLTDGSGSLSRSQSQSSRYSHSSKKKSKRHSTKRDDEDEEIPSTTILRYRGFSTSIKNLFLDEALVCASMGCFGLILSNRTEFLLQLRNDRRGVQWGRNANRQTLPSRIVAYALLLTLLLIGFTFVIWGFGSNSDNKKPFAFNNGSYNKGGSSSSSANNNNYDNANDDANYNNYNNDDGGYNGDDANANGDYNYNNNNDDDDDDDDANGRRQLGGSPGDRKQQKHCVNGIFKIRDMKESIWEPAIDFLSDEWYRPYQEQQVERQRQNRRQNHEISGHNHWMFRRDLENYADDNYNTNDDFSSLSATSSSRDVASDLRLSFIFAFLIVLGVLGRRRRMRTRYYIVRARAQEDHLFYASSGSGIKRVGFQDSREDQYEGACSHTLCGCYPTDPPREGDEIEDEVQVNDDGVSQRKKKPHNEDFVGRGFNCILGMCCGVVCRCWFQCLSICALAQEAREMRLLVPTRFQRVDYITHQPFHDYQKEVIDLRRGWMGKTRKKSGIMPHFNALSRLSRHILVLSISLTVIIGATLFLNPLASFSWPDVIILSATFLQSFLVIWIVHWIFHKSDLSLDAVIKFFAAGFVIAVPSAFFFEGLLVNITLSTAYFGYGLGQFMGGDTFVEWVSQQYQVFWILVEIFNAYIVAAVTEELCKYYTFRCVEHPDLIFLTGLVSNTQDERALEGGVVKYPFSSHQVQQTNAKNPYDDDASHYSRSSHRSKSSGRNTGLDPNEDDFEEDDQDVRTHRQKAAAVTTAMISVAVGLACAENFLYVFLLGGTGAGVSDDGSSAMDGYLQEWIVLLFRSIFPVHALAAAMQSVNMIRKFVEAQDVNGHRIGVGRIILPAVIMHGTFDAILLGINIFIETSWDEYLEANGGNIDDENATPYSPFVVNVVAWLSITLVMLSGFLWYYKENRSQRLRLIELEEQEKANLVGTSGYTSPRAPHVSEVELV</sequence>
<feature type="transmembrane region" description="Helical" evidence="2">
    <location>
        <begin position="377"/>
        <end position="398"/>
    </location>
</feature>
<accession>A0A448Z478</accession>